<feature type="transmembrane region" description="Helical" evidence="9">
    <location>
        <begin position="90"/>
        <end position="112"/>
    </location>
</feature>
<sequence>MRHGFLRICRWLDRLTTWICASACAVLTGAVLAIVILRFGFDSGFVKLQNLAGYSFAVLLILSLPYCLRRGGHVRVEVLSERLPAGYGRVADWVALALFIVPVFGLLVWAWLPDLAYSWRIREGAIETGGLGGIFLIKSMLPLAGALMILQGLAVLLDPRLTDQ</sequence>
<evidence type="ECO:0000313" key="11">
    <source>
        <dbReference type="EMBL" id="PVA05528.1"/>
    </source>
</evidence>
<reference evidence="11 12" key="1">
    <citation type="submission" date="2018-04" db="EMBL/GenBank/DDBJ databases">
        <title>Pelagivirga bohaiensis gen. nov., sp. nov., a bacterium isolated from the Bohai Sea.</title>
        <authorList>
            <person name="Ji X."/>
        </authorList>
    </citation>
    <scope>NUCLEOTIDE SEQUENCE [LARGE SCALE GENOMIC DNA]</scope>
    <source>
        <strain evidence="11 12">BH-SD16</strain>
    </source>
</reference>
<dbReference type="EMBL" id="QCYG01000010">
    <property type="protein sequence ID" value="PVA05528.1"/>
    <property type="molecule type" value="Genomic_DNA"/>
</dbReference>
<dbReference type="GO" id="GO:0022857">
    <property type="term" value="F:transmembrane transporter activity"/>
    <property type="evidence" value="ECO:0007669"/>
    <property type="project" value="UniProtKB-UniRule"/>
</dbReference>
<evidence type="ECO:0000256" key="8">
    <source>
        <dbReference type="ARBA" id="ARBA00038436"/>
    </source>
</evidence>
<dbReference type="RefSeq" id="WP_108641954.1">
    <property type="nucleotide sequence ID" value="NZ_QCYG01000010.1"/>
</dbReference>
<feature type="domain" description="Tripartite ATP-independent periplasmic transporters DctQ component" evidence="10">
    <location>
        <begin position="28"/>
        <end position="157"/>
    </location>
</feature>
<gene>
    <name evidence="11" type="ORF">DC363_14925</name>
</gene>
<dbReference type="OrthoDB" id="9794346at2"/>
<keyword evidence="5 9" id="KW-0812">Transmembrane</keyword>
<accession>A0A2T7FTN3</accession>
<protein>
    <recommendedName>
        <fullName evidence="9">TRAP transporter small permease protein</fullName>
    </recommendedName>
</protein>
<comment type="function">
    <text evidence="9">Part of the tripartite ATP-independent periplasmic (TRAP) transport system.</text>
</comment>
<keyword evidence="7 9" id="KW-0472">Membrane</keyword>
<evidence type="ECO:0000256" key="6">
    <source>
        <dbReference type="ARBA" id="ARBA00022989"/>
    </source>
</evidence>
<comment type="caution">
    <text evidence="11">The sequence shown here is derived from an EMBL/GenBank/DDBJ whole genome shotgun (WGS) entry which is preliminary data.</text>
</comment>
<comment type="subcellular location">
    <subcellularLocation>
        <location evidence="1 9">Cell inner membrane</location>
        <topology evidence="1 9">Multi-pass membrane protein</topology>
    </subcellularLocation>
</comment>
<name>A0A2T7FTN3_9RHOB</name>
<organism evidence="11 12">
    <name type="scientific">Thalassorhabdomicrobium marinisediminis</name>
    <dbReference type="NCBI Taxonomy" id="2170577"/>
    <lineage>
        <taxon>Bacteria</taxon>
        <taxon>Pseudomonadati</taxon>
        <taxon>Pseudomonadota</taxon>
        <taxon>Alphaproteobacteria</taxon>
        <taxon>Rhodobacterales</taxon>
        <taxon>Paracoccaceae</taxon>
        <taxon>Thalassorhabdomicrobium</taxon>
    </lineage>
</organism>
<feature type="transmembrane region" description="Helical" evidence="9">
    <location>
        <begin position="51"/>
        <end position="69"/>
    </location>
</feature>
<comment type="subunit">
    <text evidence="9">The complex comprises the extracytoplasmic solute receptor protein and the two transmembrane proteins.</text>
</comment>
<evidence type="ECO:0000256" key="3">
    <source>
        <dbReference type="ARBA" id="ARBA00022475"/>
    </source>
</evidence>
<keyword evidence="4 9" id="KW-0997">Cell inner membrane</keyword>
<keyword evidence="3" id="KW-1003">Cell membrane</keyword>
<proteinExistence type="inferred from homology"/>
<evidence type="ECO:0000256" key="5">
    <source>
        <dbReference type="ARBA" id="ARBA00022692"/>
    </source>
</evidence>
<dbReference type="Pfam" id="PF04290">
    <property type="entry name" value="DctQ"/>
    <property type="match status" value="1"/>
</dbReference>
<dbReference type="AlphaFoldDB" id="A0A2T7FTN3"/>
<keyword evidence="6 9" id="KW-1133">Transmembrane helix</keyword>
<evidence type="ECO:0000313" key="12">
    <source>
        <dbReference type="Proteomes" id="UP000244817"/>
    </source>
</evidence>
<dbReference type="PANTHER" id="PTHR35011">
    <property type="entry name" value="2,3-DIKETO-L-GULONATE TRAP TRANSPORTER SMALL PERMEASE PROTEIN YIAM"/>
    <property type="match status" value="1"/>
</dbReference>
<feature type="transmembrane region" description="Helical" evidence="9">
    <location>
        <begin position="15"/>
        <end position="39"/>
    </location>
</feature>
<evidence type="ECO:0000256" key="2">
    <source>
        <dbReference type="ARBA" id="ARBA00022448"/>
    </source>
</evidence>
<evidence type="ECO:0000256" key="1">
    <source>
        <dbReference type="ARBA" id="ARBA00004429"/>
    </source>
</evidence>
<evidence type="ECO:0000256" key="9">
    <source>
        <dbReference type="RuleBase" id="RU369079"/>
    </source>
</evidence>
<dbReference type="InterPro" id="IPR055348">
    <property type="entry name" value="DctQ"/>
</dbReference>
<keyword evidence="12" id="KW-1185">Reference proteome</keyword>
<dbReference type="Proteomes" id="UP000244817">
    <property type="component" value="Unassembled WGS sequence"/>
</dbReference>
<evidence type="ECO:0000256" key="4">
    <source>
        <dbReference type="ARBA" id="ARBA00022519"/>
    </source>
</evidence>
<feature type="transmembrane region" description="Helical" evidence="9">
    <location>
        <begin position="132"/>
        <end position="157"/>
    </location>
</feature>
<comment type="similarity">
    <text evidence="8 9">Belongs to the TRAP transporter small permease family.</text>
</comment>
<dbReference type="InterPro" id="IPR007387">
    <property type="entry name" value="TRAP_DctQ"/>
</dbReference>
<keyword evidence="2 9" id="KW-0813">Transport</keyword>
<evidence type="ECO:0000259" key="10">
    <source>
        <dbReference type="Pfam" id="PF04290"/>
    </source>
</evidence>
<evidence type="ECO:0000256" key="7">
    <source>
        <dbReference type="ARBA" id="ARBA00023136"/>
    </source>
</evidence>
<dbReference type="GO" id="GO:0005886">
    <property type="term" value="C:plasma membrane"/>
    <property type="evidence" value="ECO:0007669"/>
    <property type="project" value="UniProtKB-SubCell"/>
</dbReference>